<evidence type="ECO:0000313" key="3">
    <source>
        <dbReference type="Proteomes" id="UP001183222"/>
    </source>
</evidence>
<evidence type="ECO:0000256" key="1">
    <source>
        <dbReference type="SAM" id="Phobius"/>
    </source>
</evidence>
<protein>
    <recommendedName>
        <fullName evidence="4">DUF4179 domain-containing protein</fullName>
    </recommendedName>
</protein>
<feature type="transmembrane region" description="Helical" evidence="1">
    <location>
        <begin position="43"/>
        <end position="65"/>
    </location>
</feature>
<evidence type="ECO:0008006" key="4">
    <source>
        <dbReference type="Google" id="ProtNLM"/>
    </source>
</evidence>
<proteinExistence type="predicted"/>
<dbReference type="EMBL" id="JAVREI010000002">
    <property type="protein sequence ID" value="MDT0275389.1"/>
    <property type="molecule type" value="Genomic_DNA"/>
</dbReference>
<accession>A0ABU2K5B4</accession>
<name>A0ABU2K5B4_9ACTN</name>
<gene>
    <name evidence="2" type="ORF">RM425_05685</name>
</gene>
<dbReference type="Proteomes" id="UP001183222">
    <property type="component" value="Unassembled WGS sequence"/>
</dbReference>
<keyword evidence="1" id="KW-0472">Membrane</keyword>
<reference evidence="3" key="1">
    <citation type="submission" date="2023-07" db="EMBL/GenBank/DDBJ databases">
        <title>30 novel species of actinomycetes from the DSMZ collection.</title>
        <authorList>
            <person name="Nouioui I."/>
        </authorList>
    </citation>
    <scope>NUCLEOTIDE SEQUENCE [LARGE SCALE GENOMIC DNA]</scope>
    <source>
        <strain evidence="3">DSM 46792</strain>
    </source>
</reference>
<evidence type="ECO:0000313" key="2">
    <source>
        <dbReference type="EMBL" id="MDT0275389.1"/>
    </source>
</evidence>
<keyword evidence="3" id="KW-1185">Reference proteome</keyword>
<comment type="caution">
    <text evidence="2">The sequence shown here is derived from an EMBL/GenBank/DDBJ whole genome shotgun (WGS) entry which is preliminary data.</text>
</comment>
<dbReference type="RefSeq" id="WP_311344211.1">
    <property type="nucleotide sequence ID" value="NZ_JAVREI010000002.1"/>
</dbReference>
<keyword evidence="1" id="KW-1133">Transmembrane helix</keyword>
<sequence>MTDPTERQLRELFAADAARAPHPGGLAALTLHRVRHRRRVRTTAATGLIAAVLVTGGSAVVWGPLGSSSFPAAAPTGVGELPGGATEDCSSGYSSARLAAELTQEGAFALDGTVTAIELGADPGPGRPSRYASVTFRVHTWYHGGSGGTVEVLLGPPDVTSQTSDVRSYGIGTRLLVSGQVAETAKVSDAPTTEDVAHFGFSCGSTRYYDDATAAEWAAVAAGEAPAGALPATRAASCPEYSPALVGERDFALDGTVTGIGEQRFPRLPGETESDGYYSVTFEVHTWYLGGTGGTVTLHMEELPYLPTPEGGSVETYGVGTRLLVSGVVSEIEGRGLIGQGCGYTRYHDEQTAAEWTAATD</sequence>
<keyword evidence="1" id="KW-0812">Transmembrane</keyword>
<organism evidence="2 3">
    <name type="scientific">Blastococcus goldschmidtiae</name>
    <dbReference type="NCBI Taxonomy" id="3075546"/>
    <lineage>
        <taxon>Bacteria</taxon>
        <taxon>Bacillati</taxon>
        <taxon>Actinomycetota</taxon>
        <taxon>Actinomycetes</taxon>
        <taxon>Geodermatophilales</taxon>
        <taxon>Geodermatophilaceae</taxon>
        <taxon>Blastococcus</taxon>
    </lineage>
</organism>